<keyword evidence="1" id="KW-0732">Signal</keyword>
<evidence type="ECO:0000313" key="2">
    <source>
        <dbReference type="EMBL" id="KAK4101302.1"/>
    </source>
</evidence>
<accession>A0AAN6Q5R1</accession>
<keyword evidence="3" id="KW-1185">Reference proteome</keyword>
<evidence type="ECO:0000256" key="1">
    <source>
        <dbReference type="SAM" id="SignalP"/>
    </source>
</evidence>
<reference evidence="2" key="2">
    <citation type="submission" date="2023-05" db="EMBL/GenBank/DDBJ databases">
        <authorList>
            <consortium name="Lawrence Berkeley National Laboratory"/>
            <person name="Steindorff A."/>
            <person name="Hensen N."/>
            <person name="Bonometti L."/>
            <person name="Westerberg I."/>
            <person name="Brannstrom I.O."/>
            <person name="Guillou S."/>
            <person name="Cros-Aarteil S."/>
            <person name="Calhoun S."/>
            <person name="Haridas S."/>
            <person name="Kuo A."/>
            <person name="Mondo S."/>
            <person name="Pangilinan J."/>
            <person name="Riley R."/>
            <person name="Labutti K."/>
            <person name="Andreopoulos B."/>
            <person name="Lipzen A."/>
            <person name="Chen C."/>
            <person name="Yanf M."/>
            <person name="Daum C."/>
            <person name="Ng V."/>
            <person name="Clum A."/>
            <person name="Ohm R."/>
            <person name="Martin F."/>
            <person name="Silar P."/>
            <person name="Natvig D."/>
            <person name="Lalanne C."/>
            <person name="Gautier V."/>
            <person name="Ament-Velasquez S.L."/>
            <person name="Kruys A."/>
            <person name="Hutchinson M.I."/>
            <person name="Powell A.J."/>
            <person name="Barry K."/>
            <person name="Miller A.N."/>
            <person name="Grigoriev I.V."/>
            <person name="Debuchy R."/>
            <person name="Gladieux P."/>
            <person name="Thoren M.H."/>
            <person name="Johannesson H."/>
        </authorList>
    </citation>
    <scope>NUCLEOTIDE SEQUENCE</scope>
    <source>
        <strain evidence="2">CBS 757.83</strain>
    </source>
</reference>
<comment type="caution">
    <text evidence="2">The sequence shown here is derived from an EMBL/GenBank/DDBJ whole genome shotgun (WGS) entry which is preliminary data.</text>
</comment>
<sequence length="84" mass="9565">MFPVPTLFTWLPPVLFSLVCRVRSAKYWARALDEVTGWPQAISKSNSLLATCSRLFLHLNHSRGVGTAKRHQYKGCPALSYRLF</sequence>
<protein>
    <recommendedName>
        <fullName evidence="4">Secreted protein</fullName>
    </recommendedName>
</protein>
<proteinExistence type="predicted"/>
<organism evidence="2 3">
    <name type="scientific">Parathielavia hyrcaniae</name>
    <dbReference type="NCBI Taxonomy" id="113614"/>
    <lineage>
        <taxon>Eukaryota</taxon>
        <taxon>Fungi</taxon>
        <taxon>Dikarya</taxon>
        <taxon>Ascomycota</taxon>
        <taxon>Pezizomycotina</taxon>
        <taxon>Sordariomycetes</taxon>
        <taxon>Sordariomycetidae</taxon>
        <taxon>Sordariales</taxon>
        <taxon>Chaetomiaceae</taxon>
        <taxon>Parathielavia</taxon>
    </lineage>
</organism>
<feature type="signal peptide" evidence="1">
    <location>
        <begin position="1"/>
        <end position="24"/>
    </location>
</feature>
<dbReference type="AlphaFoldDB" id="A0AAN6Q5R1"/>
<gene>
    <name evidence="2" type="ORF">N658DRAFT_71013</name>
</gene>
<reference evidence="2" key="1">
    <citation type="journal article" date="2023" name="Mol. Phylogenet. Evol.">
        <title>Genome-scale phylogeny and comparative genomics of the fungal order Sordariales.</title>
        <authorList>
            <person name="Hensen N."/>
            <person name="Bonometti L."/>
            <person name="Westerberg I."/>
            <person name="Brannstrom I.O."/>
            <person name="Guillou S."/>
            <person name="Cros-Aarteil S."/>
            <person name="Calhoun S."/>
            <person name="Haridas S."/>
            <person name="Kuo A."/>
            <person name="Mondo S."/>
            <person name="Pangilinan J."/>
            <person name="Riley R."/>
            <person name="LaButti K."/>
            <person name="Andreopoulos B."/>
            <person name="Lipzen A."/>
            <person name="Chen C."/>
            <person name="Yan M."/>
            <person name="Daum C."/>
            <person name="Ng V."/>
            <person name="Clum A."/>
            <person name="Steindorff A."/>
            <person name="Ohm R.A."/>
            <person name="Martin F."/>
            <person name="Silar P."/>
            <person name="Natvig D.O."/>
            <person name="Lalanne C."/>
            <person name="Gautier V."/>
            <person name="Ament-Velasquez S.L."/>
            <person name="Kruys A."/>
            <person name="Hutchinson M.I."/>
            <person name="Powell A.J."/>
            <person name="Barry K."/>
            <person name="Miller A.N."/>
            <person name="Grigoriev I.V."/>
            <person name="Debuchy R."/>
            <person name="Gladieux P."/>
            <person name="Hiltunen Thoren M."/>
            <person name="Johannesson H."/>
        </authorList>
    </citation>
    <scope>NUCLEOTIDE SEQUENCE</scope>
    <source>
        <strain evidence="2">CBS 757.83</strain>
    </source>
</reference>
<feature type="chain" id="PRO_5042817645" description="Secreted protein" evidence="1">
    <location>
        <begin position="25"/>
        <end position="84"/>
    </location>
</feature>
<evidence type="ECO:0000313" key="3">
    <source>
        <dbReference type="Proteomes" id="UP001305647"/>
    </source>
</evidence>
<evidence type="ECO:0008006" key="4">
    <source>
        <dbReference type="Google" id="ProtNLM"/>
    </source>
</evidence>
<dbReference type="EMBL" id="MU863636">
    <property type="protein sequence ID" value="KAK4101302.1"/>
    <property type="molecule type" value="Genomic_DNA"/>
</dbReference>
<name>A0AAN6Q5R1_9PEZI</name>
<dbReference type="Proteomes" id="UP001305647">
    <property type="component" value="Unassembled WGS sequence"/>
</dbReference>